<name>A0A545STY7_9RHOB</name>
<keyword evidence="2" id="KW-1185">Reference proteome</keyword>
<dbReference type="RefSeq" id="WP_142852181.1">
    <property type="nucleotide sequence ID" value="NZ_FXWW01000001.1"/>
</dbReference>
<proteinExistence type="predicted"/>
<dbReference type="Proteomes" id="UP000315816">
    <property type="component" value="Unassembled WGS sequence"/>
</dbReference>
<gene>
    <name evidence="1" type="ORF">FIL88_02220</name>
</gene>
<sequence length="159" mass="16598">MRIRIFPVATIVALGLAACQTSKTPFVAAQTRIAAAPDGVAPAGVATVPASAASKLFRKICVANRGDFSRVHSTAKSLGFVDSGDGNTLVHRKYDMSFATPQTSTGTVCSVIFAGNTRPEKDVEEFVKGVTDAQNSIVFVSVMPGNGGKFYINAQVASK</sequence>
<reference evidence="1 2" key="1">
    <citation type="submission" date="2019-06" db="EMBL/GenBank/DDBJ databases">
        <title>A novel species of marine bacteria.</title>
        <authorList>
            <person name="Wang Y."/>
        </authorList>
    </citation>
    <scope>NUCLEOTIDE SEQUENCE [LARGE SCALE GENOMIC DNA]</scope>
    <source>
        <strain evidence="1 2">MA1-10</strain>
    </source>
</reference>
<evidence type="ECO:0008006" key="3">
    <source>
        <dbReference type="Google" id="ProtNLM"/>
    </source>
</evidence>
<dbReference type="EMBL" id="VICH01000004">
    <property type="protein sequence ID" value="TQV68429.1"/>
    <property type="molecule type" value="Genomic_DNA"/>
</dbReference>
<organism evidence="1 2">
    <name type="scientific">Aliiroseovarius halocynthiae</name>
    <dbReference type="NCBI Taxonomy" id="985055"/>
    <lineage>
        <taxon>Bacteria</taxon>
        <taxon>Pseudomonadati</taxon>
        <taxon>Pseudomonadota</taxon>
        <taxon>Alphaproteobacteria</taxon>
        <taxon>Rhodobacterales</taxon>
        <taxon>Paracoccaceae</taxon>
        <taxon>Aliiroseovarius</taxon>
    </lineage>
</organism>
<evidence type="ECO:0000313" key="2">
    <source>
        <dbReference type="Proteomes" id="UP000315816"/>
    </source>
</evidence>
<evidence type="ECO:0000313" key="1">
    <source>
        <dbReference type="EMBL" id="TQV68429.1"/>
    </source>
</evidence>
<dbReference type="AlphaFoldDB" id="A0A545STY7"/>
<protein>
    <recommendedName>
        <fullName evidence="3">Lipoprotein</fullName>
    </recommendedName>
</protein>
<comment type="caution">
    <text evidence="1">The sequence shown here is derived from an EMBL/GenBank/DDBJ whole genome shotgun (WGS) entry which is preliminary data.</text>
</comment>
<accession>A0A545STY7</accession>
<dbReference type="PROSITE" id="PS51257">
    <property type="entry name" value="PROKAR_LIPOPROTEIN"/>
    <property type="match status" value="1"/>
</dbReference>